<comment type="subcellular location">
    <subcellularLocation>
        <location evidence="1">Cell membrane</location>
        <topology evidence="1">Multi-pass membrane protein</topology>
    </subcellularLocation>
</comment>
<feature type="transmembrane region" description="Helical" evidence="8">
    <location>
        <begin position="6"/>
        <end position="27"/>
    </location>
</feature>
<feature type="transmembrane region" description="Helical" evidence="8">
    <location>
        <begin position="75"/>
        <end position="101"/>
    </location>
</feature>
<evidence type="ECO:0000313" key="13">
    <source>
        <dbReference type="Proteomes" id="UP000678281"/>
    </source>
</evidence>
<evidence type="ECO:0000256" key="8">
    <source>
        <dbReference type="SAM" id="Phobius"/>
    </source>
</evidence>
<evidence type="ECO:0000256" key="7">
    <source>
        <dbReference type="SAM" id="MobiDB-lite"/>
    </source>
</evidence>
<feature type="domain" description="Mechanosensitive ion channel MscS" evidence="9">
    <location>
        <begin position="164"/>
        <end position="230"/>
    </location>
</feature>
<dbReference type="InterPro" id="IPR006685">
    <property type="entry name" value="MscS_channel_2nd"/>
</dbReference>
<evidence type="ECO:0000259" key="9">
    <source>
        <dbReference type="Pfam" id="PF00924"/>
    </source>
</evidence>
<dbReference type="GO" id="GO:0008381">
    <property type="term" value="F:mechanosensitive monoatomic ion channel activity"/>
    <property type="evidence" value="ECO:0007669"/>
    <property type="project" value="UniProtKB-ARBA"/>
</dbReference>
<dbReference type="InterPro" id="IPR023408">
    <property type="entry name" value="MscS_beta-dom_sf"/>
</dbReference>
<proteinExistence type="inferred from homology"/>
<dbReference type="GO" id="GO:0005886">
    <property type="term" value="C:plasma membrane"/>
    <property type="evidence" value="ECO:0007669"/>
    <property type="project" value="UniProtKB-SubCell"/>
</dbReference>
<protein>
    <submittedName>
        <fullName evidence="12">Mechanosensitive ion channel</fullName>
    </submittedName>
</protein>
<evidence type="ECO:0000256" key="6">
    <source>
        <dbReference type="ARBA" id="ARBA00023136"/>
    </source>
</evidence>
<dbReference type="Gene3D" id="2.30.30.60">
    <property type="match status" value="1"/>
</dbReference>
<accession>A0A942EBP6</accession>
<feature type="domain" description="Mechanosensitive ion channel transmembrane helices 2/3" evidence="11">
    <location>
        <begin position="121"/>
        <end position="162"/>
    </location>
</feature>
<gene>
    <name evidence="12" type="ORF">KD146_11220</name>
</gene>
<dbReference type="EMBL" id="JAGXTP010000001">
    <property type="protein sequence ID" value="MBS3849267.1"/>
    <property type="molecule type" value="Genomic_DNA"/>
</dbReference>
<dbReference type="InterPro" id="IPR011014">
    <property type="entry name" value="MscS_channel_TM-2"/>
</dbReference>
<dbReference type="PANTHER" id="PTHR30347">
    <property type="entry name" value="POTASSIUM CHANNEL RELATED"/>
    <property type="match status" value="1"/>
</dbReference>
<dbReference type="Proteomes" id="UP000678281">
    <property type="component" value="Unassembled WGS sequence"/>
</dbReference>
<evidence type="ECO:0000256" key="4">
    <source>
        <dbReference type="ARBA" id="ARBA00022692"/>
    </source>
</evidence>
<keyword evidence="4 8" id="KW-0812">Transmembrane</keyword>
<evidence type="ECO:0000256" key="2">
    <source>
        <dbReference type="ARBA" id="ARBA00008017"/>
    </source>
</evidence>
<dbReference type="RefSeq" id="WP_212658753.1">
    <property type="nucleotide sequence ID" value="NZ_JAGXTP010000001.1"/>
</dbReference>
<comment type="similarity">
    <text evidence="2">Belongs to the MscS (TC 1.A.23) family.</text>
</comment>
<keyword evidence="6 8" id="KW-0472">Membrane</keyword>
<dbReference type="InterPro" id="IPR010920">
    <property type="entry name" value="LSM_dom_sf"/>
</dbReference>
<dbReference type="InterPro" id="IPR049142">
    <property type="entry name" value="MS_channel_1st"/>
</dbReference>
<keyword evidence="5 8" id="KW-1133">Transmembrane helix</keyword>
<dbReference type="Pfam" id="PF00924">
    <property type="entry name" value="MS_channel_2nd"/>
    <property type="match status" value="1"/>
</dbReference>
<feature type="transmembrane region" description="Helical" evidence="8">
    <location>
        <begin position="152"/>
        <end position="176"/>
    </location>
</feature>
<feature type="transmembrane region" description="Helical" evidence="8">
    <location>
        <begin position="122"/>
        <end position="140"/>
    </location>
</feature>
<evidence type="ECO:0000313" key="12">
    <source>
        <dbReference type="EMBL" id="MBS3849267.1"/>
    </source>
</evidence>
<dbReference type="SUPFAM" id="SSF50182">
    <property type="entry name" value="Sm-like ribonucleoproteins"/>
    <property type="match status" value="1"/>
</dbReference>
<feature type="region of interest" description="Disordered" evidence="7">
    <location>
        <begin position="339"/>
        <end position="364"/>
    </location>
</feature>
<dbReference type="Gene3D" id="1.10.287.1260">
    <property type="match status" value="1"/>
</dbReference>
<keyword evidence="3" id="KW-1003">Cell membrane</keyword>
<dbReference type="AlphaFoldDB" id="A0A942EBP6"/>
<evidence type="ECO:0000256" key="5">
    <source>
        <dbReference type="ARBA" id="ARBA00022989"/>
    </source>
</evidence>
<dbReference type="Pfam" id="PF21082">
    <property type="entry name" value="MS_channel_3rd"/>
    <property type="match status" value="1"/>
</dbReference>
<evidence type="ECO:0000256" key="3">
    <source>
        <dbReference type="ARBA" id="ARBA00022475"/>
    </source>
</evidence>
<organism evidence="12 13">
    <name type="scientific">Devosia litorisediminis</name>
    <dbReference type="NCBI Taxonomy" id="2829817"/>
    <lineage>
        <taxon>Bacteria</taxon>
        <taxon>Pseudomonadati</taxon>
        <taxon>Pseudomonadota</taxon>
        <taxon>Alphaproteobacteria</taxon>
        <taxon>Hyphomicrobiales</taxon>
        <taxon>Devosiaceae</taxon>
        <taxon>Devosia</taxon>
    </lineage>
</organism>
<dbReference type="Pfam" id="PF21088">
    <property type="entry name" value="MS_channel_1st"/>
    <property type="match status" value="1"/>
</dbReference>
<feature type="transmembrane region" description="Helical" evidence="8">
    <location>
        <begin position="39"/>
        <end position="63"/>
    </location>
</feature>
<dbReference type="InterPro" id="IPR052702">
    <property type="entry name" value="MscS-like_channel"/>
</dbReference>
<comment type="caution">
    <text evidence="12">The sequence shown here is derived from an EMBL/GenBank/DDBJ whole genome shotgun (WGS) entry which is preliminary data.</text>
</comment>
<dbReference type="SUPFAM" id="SSF82861">
    <property type="entry name" value="Mechanosensitive channel protein MscS (YggB), transmembrane region"/>
    <property type="match status" value="1"/>
</dbReference>
<dbReference type="PANTHER" id="PTHR30347:SF1">
    <property type="entry name" value="MECHANOSENSITIVE CHANNEL MSCK"/>
    <property type="match status" value="1"/>
</dbReference>
<name>A0A942EBP6_9HYPH</name>
<evidence type="ECO:0000259" key="11">
    <source>
        <dbReference type="Pfam" id="PF21088"/>
    </source>
</evidence>
<dbReference type="Gene3D" id="3.30.70.100">
    <property type="match status" value="1"/>
</dbReference>
<reference evidence="12" key="1">
    <citation type="submission" date="2021-04" db="EMBL/GenBank/DDBJ databases">
        <title>Devosia litorisediminis sp. nov., isolated from a sand dune.</title>
        <authorList>
            <person name="Park S."/>
            <person name="Yoon J.-H."/>
        </authorList>
    </citation>
    <scope>NUCLEOTIDE SEQUENCE</scope>
    <source>
        <strain evidence="12">BSSL-BM10</strain>
    </source>
</reference>
<sequence length="364" mass="38971">MTTWPSRSYLIGVVASIATVWLATSLISKLVKSPLVARLLTVSVVVLVALQILGAIPIAASVLDAAALSAGEFRISLLTVVKTIFILSVLLTISQMISGFTETRLQSLDEISPSMRVLAGKLVRVGLFTIAIVLGLQSVGLDLTTLTVFSGAIGLGLGFGLQKVVSNLVSGVILLLDKSVKPGDVIEVGDTFGWISKLGARFVSVVTRDGREYLIPNEDLITNQVVNWSHTNPRVRLEVEFGVSYESDPLTVRKVAIEAAAQPKRVLGVPAPVCHLKGYGDSSVDYVLRFWISDPSDGVINIKSDVLIALWYGLKQNGIGIPYPRRDITIIKPVAVTSQADETPVAAKRSRPRSKAPKPAAKSP</sequence>
<keyword evidence="13" id="KW-1185">Reference proteome</keyword>
<dbReference type="SUPFAM" id="SSF82689">
    <property type="entry name" value="Mechanosensitive channel protein MscS (YggB), C-terminal domain"/>
    <property type="match status" value="1"/>
</dbReference>
<feature type="domain" description="Mechanosensitive ion channel MscS C-terminal" evidence="10">
    <location>
        <begin position="238"/>
        <end position="321"/>
    </location>
</feature>
<dbReference type="InterPro" id="IPR011066">
    <property type="entry name" value="MscS_channel_C_sf"/>
</dbReference>
<evidence type="ECO:0000256" key="1">
    <source>
        <dbReference type="ARBA" id="ARBA00004651"/>
    </source>
</evidence>
<evidence type="ECO:0000259" key="10">
    <source>
        <dbReference type="Pfam" id="PF21082"/>
    </source>
</evidence>
<dbReference type="InterPro" id="IPR049278">
    <property type="entry name" value="MS_channel_C"/>
</dbReference>